<dbReference type="Proteomes" id="UP000287651">
    <property type="component" value="Unassembled WGS sequence"/>
</dbReference>
<protein>
    <recommendedName>
        <fullName evidence="4">RRM domain-containing protein</fullName>
    </recommendedName>
</protein>
<keyword evidence="1" id="KW-0812">Transmembrane</keyword>
<proteinExistence type="predicted"/>
<keyword evidence="1" id="KW-0472">Membrane</keyword>
<dbReference type="SUPFAM" id="SSF54928">
    <property type="entry name" value="RNA-binding domain, RBD"/>
    <property type="match status" value="1"/>
</dbReference>
<dbReference type="InterPro" id="IPR035979">
    <property type="entry name" value="RBD_domain_sf"/>
</dbReference>
<gene>
    <name evidence="2" type="ORF">B296_00044856</name>
</gene>
<feature type="transmembrane region" description="Helical" evidence="1">
    <location>
        <begin position="57"/>
        <end position="79"/>
    </location>
</feature>
<dbReference type="InterPro" id="IPR012677">
    <property type="entry name" value="Nucleotide-bd_a/b_plait_sf"/>
</dbReference>
<name>A0A426Y6G0_ENSVE</name>
<evidence type="ECO:0008006" key="4">
    <source>
        <dbReference type="Google" id="ProtNLM"/>
    </source>
</evidence>
<accession>A0A426Y6G0</accession>
<reference evidence="2 3" key="1">
    <citation type="journal article" date="2014" name="Agronomy (Basel)">
        <title>A Draft Genome Sequence for Ensete ventricosum, the Drought-Tolerant Tree Against Hunger.</title>
        <authorList>
            <person name="Harrison J."/>
            <person name="Moore K.A."/>
            <person name="Paszkiewicz K."/>
            <person name="Jones T."/>
            <person name="Grant M."/>
            <person name="Ambacheew D."/>
            <person name="Muzemil S."/>
            <person name="Studholme D.J."/>
        </authorList>
    </citation>
    <scope>NUCLEOTIDE SEQUENCE [LARGE SCALE GENOMIC DNA]</scope>
</reference>
<comment type="caution">
    <text evidence="2">The sequence shown here is derived from an EMBL/GenBank/DDBJ whole genome shotgun (WGS) entry which is preliminary data.</text>
</comment>
<sequence>MSEPEEYCCFIGSLSGTTTDGGLKEAFQKFGHLTKAKVARNIILHFLFLDHAKSVCFSYSHCITFSLVIGCLLKISVAIRIM</sequence>
<keyword evidence="1" id="KW-1133">Transmembrane helix</keyword>
<evidence type="ECO:0000313" key="3">
    <source>
        <dbReference type="Proteomes" id="UP000287651"/>
    </source>
</evidence>
<dbReference type="Gene3D" id="3.30.70.330">
    <property type="match status" value="1"/>
</dbReference>
<organism evidence="2 3">
    <name type="scientific">Ensete ventricosum</name>
    <name type="common">Abyssinian banana</name>
    <name type="synonym">Musa ensete</name>
    <dbReference type="NCBI Taxonomy" id="4639"/>
    <lineage>
        <taxon>Eukaryota</taxon>
        <taxon>Viridiplantae</taxon>
        <taxon>Streptophyta</taxon>
        <taxon>Embryophyta</taxon>
        <taxon>Tracheophyta</taxon>
        <taxon>Spermatophyta</taxon>
        <taxon>Magnoliopsida</taxon>
        <taxon>Liliopsida</taxon>
        <taxon>Zingiberales</taxon>
        <taxon>Musaceae</taxon>
        <taxon>Ensete</taxon>
    </lineage>
</organism>
<dbReference type="GO" id="GO:0003676">
    <property type="term" value="F:nucleic acid binding"/>
    <property type="evidence" value="ECO:0007669"/>
    <property type="project" value="InterPro"/>
</dbReference>
<evidence type="ECO:0000313" key="2">
    <source>
        <dbReference type="EMBL" id="RRT47352.1"/>
    </source>
</evidence>
<evidence type="ECO:0000256" key="1">
    <source>
        <dbReference type="SAM" id="Phobius"/>
    </source>
</evidence>
<dbReference type="AlphaFoldDB" id="A0A426Y6G0"/>
<dbReference type="EMBL" id="AMZH03014603">
    <property type="protein sequence ID" value="RRT47352.1"/>
    <property type="molecule type" value="Genomic_DNA"/>
</dbReference>